<keyword evidence="3" id="KW-0804">Transcription</keyword>
<dbReference type="Pfam" id="PF13404">
    <property type="entry name" value="HTH_AsnC-type"/>
    <property type="match status" value="1"/>
</dbReference>
<dbReference type="InterPro" id="IPR019888">
    <property type="entry name" value="Tscrpt_reg_AsnC-like"/>
</dbReference>
<keyword evidence="2" id="KW-0238">DNA-binding</keyword>
<dbReference type="SUPFAM" id="SSF54909">
    <property type="entry name" value="Dimeric alpha+beta barrel"/>
    <property type="match status" value="1"/>
</dbReference>
<protein>
    <recommendedName>
        <fullName evidence="4">HTH asnC-type domain-containing protein</fullName>
    </recommendedName>
</protein>
<proteinExistence type="predicted"/>
<dbReference type="SMART" id="SM00344">
    <property type="entry name" value="HTH_ASNC"/>
    <property type="match status" value="1"/>
</dbReference>
<feature type="domain" description="HTH asnC-type" evidence="4">
    <location>
        <begin position="5"/>
        <end position="66"/>
    </location>
</feature>
<evidence type="ECO:0000313" key="5">
    <source>
        <dbReference type="EMBL" id="AKJ69413.1"/>
    </source>
</evidence>
<dbReference type="GO" id="GO:0043565">
    <property type="term" value="F:sequence-specific DNA binding"/>
    <property type="evidence" value="ECO:0007669"/>
    <property type="project" value="InterPro"/>
</dbReference>
<dbReference type="InterPro" id="IPR000485">
    <property type="entry name" value="AsnC-type_HTH_dom"/>
</dbReference>
<dbReference type="InterPro" id="IPR036390">
    <property type="entry name" value="WH_DNA-bd_sf"/>
</dbReference>
<organism evidence="5 6">
    <name type="scientific">Pandoraea thiooxydans</name>
    <dbReference type="NCBI Taxonomy" id="445709"/>
    <lineage>
        <taxon>Bacteria</taxon>
        <taxon>Pseudomonadati</taxon>
        <taxon>Pseudomonadota</taxon>
        <taxon>Betaproteobacteria</taxon>
        <taxon>Burkholderiales</taxon>
        <taxon>Burkholderiaceae</taxon>
        <taxon>Pandoraea</taxon>
    </lineage>
</organism>
<dbReference type="InterPro" id="IPR019887">
    <property type="entry name" value="Tscrpt_reg_AsnC/Lrp_C"/>
</dbReference>
<gene>
    <name evidence="5" type="ORF">ABW99_15505</name>
</gene>
<dbReference type="Pfam" id="PF01037">
    <property type="entry name" value="AsnC_trans_reg"/>
    <property type="match status" value="1"/>
</dbReference>
<keyword evidence="1" id="KW-0805">Transcription regulation</keyword>
<dbReference type="SUPFAM" id="SSF46785">
    <property type="entry name" value="Winged helix' DNA-binding domain"/>
    <property type="match status" value="1"/>
</dbReference>
<dbReference type="InterPro" id="IPR011991">
    <property type="entry name" value="ArsR-like_HTH"/>
</dbReference>
<dbReference type="CDD" id="cd00090">
    <property type="entry name" value="HTH_ARSR"/>
    <property type="match status" value="1"/>
</dbReference>
<dbReference type="Gene3D" id="1.10.10.10">
    <property type="entry name" value="Winged helix-like DNA-binding domain superfamily/Winged helix DNA-binding domain"/>
    <property type="match status" value="1"/>
</dbReference>
<dbReference type="OrthoDB" id="5476at2"/>
<sequence length="150" mass="16479">MNIKVDQHDRKILALLQQDARASHAEIGRRVHLSQPAVSERIKRLEAQGVIAGYRAIVDPAKLGYTIDAVIRIRAQAGRPYEAFAKARPEIVECHTVTGDDCAVLRVLATDVLHLQRIIEELNAFGSTSSAIVLSTQVSHKPISPAQLDE</sequence>
<dbReference type="PATRIC" id="fig|445709.3.peg.3280"/>
<dbReference type="PANTHER" id="PTHR30154:SF53">
    <property type="entry name" value="HTH-TYPE TRANSCRIPTIONAL REGULATOR LRPC"/>
    <property type="match status" value="1"/>
</dbReference>
<dbReference type="InterPro" id="IPR036388">
    <property type="entry name" value="WH-like_DNA-bd_sf"/>
</dbReference>
<dbReference type="AlphaFoldDB" id="A0A0G3EQU6"/>
<dbReference type="InterPro" id="IPR011008">
    <property type="entry name" value="Dimeric_a/b-barrel"/>
</dbReference>
<dbReference type="PRINTS" id="PR00033">
    <property type="entry name" value="HTHASNC"/>
</dbReference>
<reference evidence="6" key="1">
    <citation type="submission" date="2015-06" db="EMBL/GenBank/DDBJ databases">
        <authorList>
            <person name="Lim Y.L."/>
            <person name="Ee R."/>
            <person name="Yong D."/>
            <person name="How K.Y."/>
            <person name="Yin W.F."/>
            <person name="Chan K.G."/>
        </authorList>
    </citation>
    <scope>NUCLEOTIDE SEQUENCE [LARGE SCALE GENOMIC DNA]</scope>
    <source>
        <strain evidence="6">DSM 25325</strain>
    </source>
</reference>
<evidence type="ECO:0000313" key="6">
    <source>
        <dbReference type="Proteomes" id="UP000036700"/>
    </source>
</evidence>
<dbReference type="PANTHER" id="PTHR30154">
    <property type="entry name" value="LEUCINE-RESPONSIVE REGULATORY PROTEIN"/>
    <property type="match status" value="1"/>
</dbReference>
<evidence type="ECO:0000259" key="4">
    <source>
        <dbReference type="PROSITE" id="PS50956"/>
    </source>
</evidence>
<accession>A0A0G3EQU6</accession>
<dbReference type="KEGG" id="ptx:ABW99_15505"/>
<dbReference type="FunFam" id="1.10.10.10:FF:000186">
    <property type="entry name" value="AsnC family transcriptional regulator"/>
    <property type="match status" value="1"/>
</dbReference>
<evidence type="ECO:0000256" key="1">
    <source>
        <dbReference type="ARBA" id="ARBA00023015"/>
    </source>
</evidence>
<dbReference type="PROSITE" id="PS50956">
    <property type="entry name" value="HTH_ASNC_2"/>
    <property type="match status" value="1"/>
</dbReference>
<evidence type="ECO:0000256" key="3">
    <source>
        <dbReference type="ARBA" id="ARBA00023163"/>
    </source>
</evidence>
<dbReference type="RefSeq" id="WP_047215321.1">
    <property type="nucleotide sequence ID" value="NZ_CP011568.3"/>
</dbReference>
<dbReference type="Proteomes" id="UP000036700">
    <property type="component" value="Chromosome"/>
</dbReference>
<dbReference type="GO" id="GO:0006355">
    <property type="term" value="P:regulation of DNA-templated transcription"/>
    <property type="evidence" value="ECO:0007669"/>
    <property type="project" value="UniProtKB-ARBA"/>
</dbReference>
<dbReference type="Gene3D" id="3.30.70.920">
    <property type="match status" value="1"/>
</dbReference>
<dbReference type="GO" id="GO:0005829">
    <property type="term" value="C:cytosol"/>
    <property type="evidence" value="ECO:0007669"/>
    <property type="project" value="TreeGrafter"/>
</dbReference>
<keyword evidence="6" id="KW-1185">Reference proteome</keyword>
<dbReference type="GO" id="GO:0043200">
    <property type="term" value="P:response to amino acid"/>
    <property type="evidence" value="ECO:0007669"/>
    <property type="project" value="TreeGrafter"/>
</dbReference>
<name>A0A0G3EQU6_9BURK</name>
<evidence type="ECO:0000256" key="2">
    <source>
        <dbReference type="ARBA" id="ARBA00023125"/>
    </source>
</evidence>
<dbReference type="EMBL" id="CP011568">
    <property type="protein sequence ID" value="AKJ69413.1"/>
    <property type="molecule type" value="Genomic_DNA"/>
</dbReference>